<organism evidence="8 9">
    <name type="scientific">Chrysophaeum taylorii</name>
    <dbReference type="NCBI Taxonomy" id="2483200"/>
    <lineage>
        <taxon>Eukaryota</taxon>
        <taxon>Sar</taxon>
        <taxon>Stramenopiles</taxon>
        <taxon>Ochrophyta</taxon>
        <taxon>Pelagophyceae</taxon>
        <taxon>Pelagomonadales</taxon>
        <taxon>Pelagomonadaceae</taxon>
        <taxon>Chrysophaeum</taxon>
    </lineage>
</organism>
<evidence type="ECO:0000256" key="4">
    <source>
        <dbReference type="ARBA" id="ARBA00022490"/>
    </source>
</evidence>
<dbReference type="EMBL" id="JAQMWT010000314">
    <property type="protein sequence ID" value="KAJ8605493.1"/>
    <property type="molecule type" value="Genomic_DNA"/>
</dbReference>
<dbReference type="AlphaFoldDB" id="A0AAD7UIB5"/>
<comment type="subcellular location">
    <subcellularLocation>
        <location evidence="2 7">Cytoplasm</location>
    </subcellularLocation>
</comment>
<dbReference type="PANTHER" id="PTHR10012:SF0">
    <property type="entry name" value="SERINE_THREONINE-PROTEIN PHOSPHATASE 2A ACTIVATOR"/>
    <property type="match status" value="1"/>
</dbReference>
<dbReference type="GO" id="GO:0007052">
    <property type="term" value="P:mitotic spindle organization"/>
    <property type="evidence" value="ECO:0007669"/>
    <property type="project" value="TreeGrafter"/>
</dbReference>
<sequence length="306" mass="33075">MVVLRAAVLKPLDHAKFLASPTKAELVEFVVALNKSCFGRRTAHGEISARIASILRGVADKVDDFPARGDNRRFGDAAFRDWHAWLVASSVTLVAPLAGDAAAAEIALYLSASFGDPQRLDYGTGHETAFVVFLLCLWRCGVLPASEVTDGAVVLVAFEAYSDACRLVQTRYALEPAGSRGVWALDDYQCLLFLFGSSQHCGAGNAPAAYVDLAGLRLLPDDDTLFAQGLRFAAACKKGAPFFESSPILFALAKKPWHLVNNHIFDYYDKEVLGNFVVARHLLFGDLFPATWLTGAGNSSSSSRRA</sequence>
<evidence type="ECO:0000256" key="2">
    <source>
        <dbReference type="ARBA" id="ARBA00004496"/>
    </source>
</evidence>
<dbReference type="SUPFAM" id="SSF140984">
    <property type="entry name" value="PTPA-like"/>
    <property type="match status" value="1"/>
</dbReference>
<name>A0AAD7UIB5_9STRA</name>
<dbReference type="GO" id="GO:0005737">
    <property type="term" value="C:cytoplasm"/>
    <property type="evidence" value="ECO:0007669"/>
    <property type="project" value="UniProtKB-SubCell"/>
</dbReference>
<dbReference type="Pfam" id="PF03095">
    <property type="entry name" value="PTPA"/>
    <property type="match status" value="1"/>
</dbReference>
<keyword evidence="4 7" id="KW-0963">Cytoplasm</keyword>
<keyword evidence="9" id="KW-1185">Reference proteome</keyword>
<dbReference type="GO" id="GO:0005634">
    <property type="term" value="C:nucleus"/>
    <property type="evidence" value="ECO:0007669"/>
    <property type="project" value="TreeGrafter"/>
</dbReference>
<evidence type="ECO:0000256" key="1">
    <source>
        <dbReference type="ARBA" id="ARBA00000971"/>
    </source>
</evidence>
<dbReference type="PIRSF" id="PIRSF016325">
    <property type="entry name" value="Phstyr_phstse_ac"/>
    <property type="match status" value="1"/>
</dbReference>
<comment type="caution">
    <text evidence="8">The sequence shown here is derived from an EMBL/GenBank/DDBJ whole genome shotgun (WGS) entry which is preliminary data.</text>
</comment>
<reference evidence="8" key="1">
    <citation type="submission" date="2023-01" db="EMBL/GenBank/DDBJ databases">
        <title>Metagenome sequencing of chrysophaentin producing Chrysophaeum taylorii.</title>
        <authorList>
            <person name="Davison J."/>
            <person name="Bewley C."/>
        </authorList>
    </citation>
    <scope>NUCLEOTIDE SEQUENCE</scope>
    <source>
        <strain evidence="8">NIES-1699</strain>
    </source>
</reference>
<keyword evidence="5 7" id="KW-0697">Rotamase</keyword>
<evidence type="ECO:0000313" key="8">
    <source>
        <dbReference type="EMBL" id="KAJ8605493.1"/>
    </source>
</evidence>
<dbReference type="Gene3D" id="1.20.120.1150">
    <property type="match status" value="1"/>
</dbReference>
<protein>
    <recommendedName>
        <fullName evidence="7">Serine/threonine-protein phosphatase 2A activator</fullName>
        <ecNumber evidence="7">5.2.1.8</ecNumber>
    </recommendedName>
    <alternativeName>
        <fullName evidence="7">Phosphotyrosyl phosphatase activator</fullName>
    </alternativeName>
</protein>
<accession>A0AAD7UIB5</accession>
<keyword evidence="6 7" id="KW-0413">Isomerase</keyword>
<evidence type="ECO:0000256" key="6">
    <source>
        <dbReference type="ARBA" id="ARBA00023235"/>
    </source>
</evidence>
<proteinExistence type="inferred from homology"/>
<comment type="similarity">
    <text evidence="3 7">Belongs to the PTPA-type PPIase family.</text>
</comment>
<dbReference type="GO" id="GO:0008160">
    <property type="term" value="F:protein tyrosine phosphatase activator activity"/>
    <property type="evidence" value="ECO:0007669"/>
    <property type="project" value="TreeGrafter"/>
</dbReference>
<dbReference type="PANTHER" id="PTHR10012">
    <property type="entry name" value="SERINE/THREONINE-PROTEIN PHOSPHATASE 2A REGULATORY SUBUNIT B"/>
    <property type="match status" value="1"/>
</dbReference>
<gene>
    <name evidence="8" type="ORF">CTAYLR_000010</name>
</gene>
<evidence type="ECO:0000313" key="9">
    <source>
        <dbReference type="Proteomes" id="UP001230188"/>
    </source>
</evidence>
<dbReference type="GO" id="GO:0000159">
    <property type="term" value="C:protein phosphatase type 2A complex"/>
    <property type="evidence" value="ECO:0007669"/>
    <property type="project" value="TreeGrafter"/>
</dbReference>
<evidence type="ECO:0000256" key="3">
    <source>
        <dbReference type="ARBA" id="ARBA00011019"/>
    </source>
</evidence>
<dbReference type="EC" id="5.2.1.8" evidence="7"/>
<dbReference type="GO" id="GO:0003755">
    <property type="term" value="F:peptidyl-prolyl cis-trans isomerase activity"/>
    <property type="evidence" value="ECO:0007669"/>
    <property type="project" value="UniProtKB-KW"/>
</dbReference>
<dbReference type="InterPro" id="IPR037218">
    <property type="entry name" value="PTPA_sf"/>
</dbReference>
<dbReference type="Proteomes" id="UP001230188">
    <property type="component" value="Unassembled WGS sequence"/>
</dbReference>
<evidence type="ECO:0000256" key="5">
    <source>
        <dbReference type="ARBA" id="ARBA00023110"/>
    </source>
</evidence>
<comment type="catalytic activity">
    <reaction evidence="1 7">
        <text>[protein]-peptidylproline (omega=180) = [protein]-peptidylproline (omega=0)</text>
        <dbReference type="Rhea" id="RHEA:16237"/>
        <dbReference type="Rhea" id="RHEA-COMP:10747"/>
        <dbReference type="Rhea" id="RHEA-COMP:10748"/>
        <dbReference type="ChEBI" id="CHEBI:83833"/>
        <dbReference type="ChEBI" id="CHEBI:83834"/>
        <dbReference type="EC" id="5.2.1.8"/>
    </reaction>
</comment>
<dbReference type="InterPro" id="IPR043170">
    <property type="entry name" value="PTPA_C_lid"/>
</dbReference>
<comment type="function">
    <text evidence="7">PPIases accelerate the folding of proteins. It catalyzes the cis-trans isomerization of proline imidic peptide bonds in oligopeptides.</text>
</comment>
<dbReference type="InterPro" id="IPR004327">
    <property type="entry name" value="Phstyr_phstse_ac"/>
</dbReference>
<evidence type="ECO:0000256" key="7">
    <source>
        <dbReference type="RuleBase" id="RU361210"/>
    </source>
</evidence>